<keyword evidence="2" id="KW-1185">Reference proteome</keyword>
<dbReference type="STRING" id="315423.SAMN04488020_11422"/>
<accession>A0A1Y5TS40</accession>
<dbReference type="Pfam" id="PF13489">
    <property type="entry name" value="Methyltransf_23"/>
    <property type="match status" value="1"/>
</dbReference>
<gene>
    <name evidence="1" type="primary">tam</name>
    <name evidence="1" type="ORF">PAM7066_03344</name>
</gene>
<sequence length="211" mass="22356">MPTTEDTGTIAWYDRNADLYAETHARGGADADLAAFIALITPERGPILDWGSGPGNTAAILASRGFVADATDASPRMAELAAGMGIRTRLEPFDALAPIPKYQGVWSNFGLQHVPIEHLPDLVGLANAALLPNGVLHLGLTTGRERMGFAEGTWRDDAGVLSTHVAPETAARIVQNAGLILLAQRVGSFRMIVTGEMAFFTIILARKPAEG</sequence>
<evidence type="ECO:0000313" key="1">
    <source>
        <dbReference type="EMBL" id="SLN66705.1"/>
    </source>
</evidence>
<keyword evidence="1" id="KW-0489">Methyltransferase</keyword>
<dbReference type="Proteomes" id="UP000193870">
    <property type="component" value="Unassembled WGS sequence"/>
</dbReference>
<name>A0A1Y5TS40_9RHOB</name>
<dbReference type="SUPFAM" id="SSF53335">
    <property type="entry name" value="S-adenosyl-L-methionine-dependent methyltransferases"/>
    <property type="match status" value="1"/>
</dbReference>
<dbReference type="GO" id="GO:0030798">
    <property type="term" value="F:trans-aconitate 2-methyltransferase activity"/>
    <property type="evidence" value="ECO:0007669"/>
    <property type="project" value="UniProtKB-EC"/>
</dbReference>
<dbReference type="AlphaFoldDB" id="A0A1Y5TS40"/>
<dbReference type="GO" id="GO:0032259">
    <property type="term" value="P:methylation"/>
    <property type="evidence" value="ECO:0007669"/>
    <property type="project" value="UniProtKB-KW"/>
</dbReference>
<dbReference type="RefSeq" id="WP_176237575.1">
    <property type="nucleotide sequence ID" value="NZ_FOPF01000014.1"/>
</dbReference>
<dbReference type="EC" id="2.1.1.144" evidence="1"/>
<proteinExistence type="predicted"/>
<evidence type="ECO:0000313" key="2">
    <source>
        <dbReference type="Proteomes" id="UP000193870"/>
    </source>
</evidence>
<dbReference type="EMBL" id="FWFV01000013">
    <property type="protein sequence ID" value="SLN66705.1"/>
    <property type="molecule type" value="Genomic_DNA"/>
</dbReference>
<dbReference type="Gene3D" id="3.40.50.150">
    <property type="entry name" value="Vaccinia Virus protein VP39"/>
    <property type="match status" value="1"/>
</dbReference>
<reference evidence="1 2" key="1">
    <citation type="submission" date="2017-03" db="EMBL/GenBank/DDBJ databases">
        <authorList>
            <person name="Afonso C.L."/>
            <person name="Miller P.J."/>
            <person name="Scott M.A."/>
            <person name="Spackman E."/>
            <person name="Goraichik I."/>
            <person name="Dimitrov K.M."/>
            <person name="Suarez D.L."/>
            <person name="Swayne D.E."/>
        </authorList>
    </citation>
    <scope>NUCLEOTIDE SEQUENCE [LARGE SCALE GENOMIC DNA]</scope>
    <source>
        <strain evidence="1 2">CECT 7066</strain>
    </source>
</reference>
<keyword evidence="1" id="KW-0808">Transferase</keyword>
<organism evidence="1 2">
    <name type="scientific">Palleronia marisminoris</name>
    <dbReference type="NCBI Taxonomy" id="315423"/>
    <lineage>
        <taxon>Bacteria</taxon>
        <taxon>Pseudomonadati</taxon>
        <taxon>Pseudomonadota</taxon>
        <taxon>Alphaproteobacteria</taxon>
        <taxon>Rhodobacterales</taxon>
        <taxon>Roseobacteraceae</taxon>
        <taxon>Palleronia</taxon>
    </lineage>
</organism>
<dbReference type="InterPro" id="IPR029063">
    <property type="entry name" value="SAM-dependent_MTases_sf"/>
</dbReference>
<dbReference type="CDD" id="cd02440">
    <property type="entry name" value="AdoMet_MTases"/>
    <property type="match status" value="1"/>
</dbReference>
<protein>
    <submittedName>
        <fullName evidence="1">Trans-aconitate 2-methyltransferase</fullName>
        <ecNumber evidence="1">2.1.1.144</ecNumber>
    </submittedName>
</protein>